<keyword evidence="1" id="KW-0805">Transcription regulation</keyword>
<proteinExistence type="predicted"/>
<dbReference type="PROSITE" id="PS50977">
    <property type="entry name" value="HTH_TETR_2"/>
    <property type="match status" value="1"/>
</dbReference>
<protein>
    <submittedName>
        <fullName evidence="6">Helix-turn-helix transcriptional regulator</fullName>
    </submittedName>
</protein>
<dbReference type="Pfam" id="PF00440">
    <property type="entry name" value="TetR_N"/>
    <property type="match status" value="1"/>
</dbReference>
<dbReference type="Gene3D" id="1.10.357.10">
    <property type="entry name" value="Tetracycline Repressor, domain 2"/>
    <property type="match status" value="1"/>
</dbReference>
<dbReference type="PANTHER" id="PTHR30055">
    <property type="entry name" value="HTH-TYPE TRANSCRIPTIONAL REGULATOR RUTR"/>
    <property type="match status" value="1"/>
</dbReference>
<dbReference type="PRINTS" id="PR00455">
    <property type="entry name" value="HTHTETR"/>
</dbReference>
<keyword evidence="7" id="KW-1185">Reference proteome</keyword>
<gene>
    <name evidence="6" type="ORF">AGRA3207_002939</name>
</gene>
<dbReference type="InterPro" id="IPR001647">
    <property type="entry name" value="HTH_TetR"/>
</dbReference>
<keyword evidence="2 4" id="KW-0238">DNA-binding</keyword>
<feature type="DNA-binding region" description="H-T-H motif" evidence="4">
    <location>
        <begin position="34"/>
        <end position="53"/>
    </location>
</feature>
<evidence type="ECO:0000256" key="2">
    <source>
        <dbReference type="ARBA" id="ARBA00023125"/>
    </source>
</evidence>
<dbReference type="PANTHER" id="PTHR30055:SF234">
    <property type="entry name" value="HTH-TYPE TRANSCRIPTIONAL REGULATOR BETI"/>
    <property type="match status" value="1"/>
</dbReference>
<dbReference type="Proteomes" id="UP001049518">
    <property type="component" value="Chromosome"/>
</dbReference>
<evidence type="ECO:0000313" key="7">
    <source>
        <dbReference type="Proteomes" id="UP001049518"/>
    </source>
</evidence>
<evidence type="ECO:0000256" key="4">
    <source>
        <dbReference type="PROSITE-ProRule" id="PRU00335"/>
    </source>
</evidence>
<evidence type="ECO:0000256" key="3">
    <source>
        <dbReference type="ARBA" id="ARBA00023163"/>
    </source>
</evidence>
<organism evidence="6 7">
    <name type="scientific">Actinomadura graeca</name>
    <dbReference type="NCBI Taxonomy" id="2750812"/>
    <lineage>
        <taxon>Bacteria</taxon>
        <taxon>Bacillati</taxon>
        <taxon>Actinomycetota</taxon>
        <taxon>Actinomycetes</taxon>
        <taxon>Streptosporangiales</taxon>
        <taxon>Thermomonosporaceae</taxon>
        <taxon>Actinomadura</taxon>
    </lineage>
</organism>
<reference evidence="6" key="1">
    <citation type="submission" date="2020-07" db="EMBL/GenBank/DDBJ databases">
        <authorList>
            <person name="Tarantini F.S."/>
            <person name="Hong K.W."/>
            <person name="Chan K.G."/>
        </authorList>
    </citation>
    <scope>NUCLEOTIDE SEQUENCE</scope>
    <source>
        <strain evidence="6">32-07</strain>
    </source>
</reference>
<evidence type="ECO:0000259" key="5">
    <source>
        <dbReference type="PROSITE" id="PS50977"/>
    </source>
</evidence>
<evidence type="ECO:0000256" key="1">
    <source>
        <dbReference type="ARBA" id="ARBA00023015"/>
    </source>
</evidence>
<sequence length="205" mass="22241">MTPGLRELKRARTRAHIAAAAARLFAERGYENTAVVEIARAAEVSEQTVYNHFPVKQDLVLDRFEEVRARFAAAVRDRAPGTAPAEALRPEALALAGHVRSMGSDELRGTIGHLALHSPEVHRLVLQSTDRLAGALAAVITETTDPAPPPAIARLRGMTLAWISQTVIEESGPLIRDGLTPEEIAVRLSEIVTAMLDELRSYTAD</sequence>
<dbReference type="EMBL" id="CP059572">
    <property type="protein sequence ID" value="QXJ22011.1"/>
    <property type="molecule type" value="Genomic_DNA"/>
</dbReference>
<evidence type="ECO:0000313" key="6">
    <source>
        <dbReference type="EMBL" id="QXJ22011.1"/>
    </source>
</evidence>
<accession>A0ABX8QT56</accession>
<name>A0ABX8QT56_9ACTN</name>
<keyword evidence="3" id="KW-0804">Transcription</keyword>
<dbReference type="InterPro" id="IPR050109">
    <property type="entry name" value="HTH-type_TetR-like_transc_reg"/>
</dbReference>
<dbReference type="InterPro" id="IPR009057">
    <property type="entry name" value="Homeodomain-like_sf"/>
</dbReference>
<dbReference type="SUPFAM" id="SSF46689">
    <property type="entry name" value="Homeodomain-like"/>
    <property type="match status" value="1"/>
</dbReference>
<dbReference type="RefSeq" id="WP_231335202.1">
    <property type="nucleotide sequence ID" value="NZ_CP059572.1"/>
</dbReference>
<feature type="domain" description="HTH tetR-type" evidence="5">
    <location>
        <begin position="11"/>
        <end position="71"/>
    </location>
</feature>